<dbReference type="EMBL" id="GBRH01191422">
    <property type="protein sequence ID" value="JAE06474.1"/>
    <property type="molecule type" value="Transcribed_RNA"/>
</dbReference>
<protein>
    <submittedName>
        <fullName evidence="1">Uncharacterized protein</fullName>
    </submittedName>
</protein>
<accession>A0A0A9F5I7</accession>
<reference evidence="1" key="2">
    <citation type="journal article" date="2015" name="Data Brief">
        <title>Shoot transcriptome of the giant reed, Arundo donax.</title>
        <authorList>
            <person name="Barrero R.A."/>
            <person name="Guerrero F.D."/>
            <person name="Moolhuijzen P."/>
            <person name="Goolsby J.A."/>
            <person name="Tidwell J."/>
            <person name="Bellgard S.E."/>
            <person name="Bellgard M.I."/>
        </authorList>
    </citation>
    <scope>NUCLEOTIDE SEQUENCE</scope>
    <source>
        <tissue evidence="1">Shoot tissue taken approximately 20 cm above the soil surface</tissue>
    </source>
</reference>
<sequence>MNHRAPPTWV</sequence>
<proteinExistence type="predicted"/>
<organism evidence="1">
    <name type="scientific">Arundo donax</name>
    <name type="common">Giant reed</name>
    <name type="synonym">Donax arundinaceus</name>
    <dbReference type="NCBI Taxonomy" id="35708"/>
    <lineage>
        <taxon>Eukaryota</taxon>
        <taxon>Viridiplantae</taxon>
        <taxon>Streptophyta</taxon>
        <taxon>Embryophyta</taxon>
        <taxon>Tracheophyta</taxon>
        <taxon>Spermatophyta</taxon>
        <taxon>Magnoliopsida</taxon>
        <taxon>Liliopsida</taxon>
        <taxon>Poales</taxon>
        <taxon>Poaceae</taxon>
        <taxon>PACMAD clade</taxon>
        <taxon>Arundinoideae</taxon>
        <taxon>Arundineae</taxon>
        <taxon>Arundo</taxon>
    </lineage>
</organism>
<name>A0A0A9F5I7_ARUDO</name>
<evidence type="ECO:0000313" key="1">
    <source>
        <dbReference type="EMBL" id="JAE06474.1"/>
    </source>
</evidence>
<reference evidence="1" key="1">
    <citation type="submission" date="2014-09" db="EMBL/GenBank/DDBJ databases">
        <authorList>
            <person name="Magalhaes I.L.F."/>
            <person name="Oliveira U."/>
            <person name="Santos F.R."/>
            <person name="Vidigal T.H.D.A."/>
            <person name="Brescovit A.D."/>
            <person name="Santos A.J."/>
        </authorList>
    </citation>
    <scope>NUCLEOTIDE SEQUENCE</scope>
    <source>
        <tissue evidence="1">Shoot tissue taken approximately 20 cm above the soil surface</tissue>
    </source>
</reference>